<proteinExistence type="predicted"/>
<sequence>ESFNNVKSWLHEIERYAAEGVQKYLVGNKCDLESERAVSTEEAKSLAESLNISFIETSAKDSTNVEQAFLNLAKQIKYKMSQDILGETGQGGAKKEVNLSAGQNVNNTS</sequence>
<dbReference type="EMBL" id="JAMZIH010003865">
    <property type="protein sequence ID" value="KAJ1676574.1"/>
    <property type="molecule type" value="Genomic_DNA"/>
</dbReference>
<dbReference type="Proteomes" id="UP001145114">
    <property type="component" value="Unassembled WGS sequence"/>
</dbReference>
<feature type="non-terminal residue" evidence="1">
    <location>
        <position position="1"/>
    </location>
</feature>
<comment type="caution">
    <text evidence="1">The sequence shown here is derived from an EMBL/GenBank/DDBJ whole genome shotgun (WGS) entry which is preliminary data.</text>
</comment>
<keyword evidence="2" id="KW-1185">Reference proteome</keyword>
<gene>
    <name evidence="1" type="ORF">EV182_007924</name>
</gene>
<reference evidence="1" key="1">
    <citation type="submission" date="2022-06" db="EMBL/GenBank/DDBJ databases">
        <title>Phylogenomic reconstructions and comparative analyses of Kickxellomycotina fungi.</title>
        <authorList>
            <person name="Reynolds N.K."/>
            <person name="Stajich J.E."/>
            <person name="Barry K."/>
            <person name="Grigoriev I.V."/>
            <person name="Crous P."/>
            <person name="Smith M.E."/>
        </authorList>
    </citation>
    <scope>NUCLEOTIDE SEQUENCE</scope>
    <source>
        <strain evidence="1">RSA 2271</strain>
    </source>
</reference>
<accession>A0ACC1HJ67</accession>
<evidence type="ECO:0000313" key="1">
    <source>
        <dbReference type="EMBL" id="KAJ1676574.1"/>
    </source>
</evidence>
<protein>
    <submittedName>
        <fullName evidence="1">Uncharacterized protein</fullName>
    </submittedName>
</protein>
<evidence type="ECO:0000313" key="2">
    <source>
        <dbReference type="Proteomes" id="UP001145114"/>
    </source>
</evidence>
<feature type="non-terminal residue" evidence="1">
    <location>
        <position position="109"/>
    </location>
</feature>
<organism evidence="1 2">
    <name type="scientific">Spiromyces aspiralis</name>
    <dbReference type="NCBI Taxonomy" id="68401"/>
    <lineage>
        <taxon>Eukaryota</taxon>
        <taxon>Fungi</taxon>
        <taxon>Fungi incertae sedis</taxon>
        <taxon>Zoopagomycota</taxon>
        <taxon>Kickxellomycotina</taxon>
        <taxon>Kickxellomycetes</taxon>
        <taxon>Kickxellales</taxon>
        <taxon>Kickxellaceae</taxon>
        <taxon>Spiromyces</taxon>
    </lineage>
</organism>
<name>A0ACC1HJ67_9FUNG</name>